<evidence type="ECO:0000313" key="1">
    <source>
        <dbReference type="EMBL" id="KAI5684227.1"/>
    </source>
</evidence>
<dbReference type="Proteomes" id="UP001060085">
    <property type="component" value="Linkage Group LG01"/>
</dbReference>
<dbReference type="EMBL" id="CM044701">
    <property type="protein sequence ID" value="KAI5684227.1"/>
    <property type="molecule type" value="Genomic_DNA"/>
</dbReference>
<reference evidence="2" key="1">
    <citation type="journal article" date="2023" name="Nat. Plants">
        <title>Single-cell RNA sequencing provides a high-resolution roadmap for understanding the multicellular compartmentation of specialized metabolism.</title>
        <authorList>
            <person name="Sun S."/>
            <person name="Shen X."/>
            <person name="Li Y."/>
            <person name="Li Y."/>
            <person name="Wang S."/>
            <person name="Li R."/>
            <person name="Zhang H."/>
            <person name="Shen G."/>
            <person name="Guo B."/>
            <person name="Wei J."/>
            <person name="Xu J."/>
            <person name="St-Pierre B."/>
            <person name="Chen S."/>
            <person name="Sun C."/>
        </authorList>
    </citation>
    <scope>NUCLEOTIDE SEQUENCE [LARGE SCALE GENOMIC DNA]</scope>
</reference>
<comment type="caution">
    <text evidence="1">The sequence shown here is derived from an EMBL/GenBank/DDBJ whole genome shotgun (WGS) entry which is preliminary data.</text>
</comment>
<name>A0ACC0CHA7_CATRO</name>
<gene>
    <name evidence="1" type="ORF">M9H77_05455</name>
</gene>
<organism evidence="1 2">
    <name type="scientific">Catharanthus roseus</name>
    <name type="common">Madagascar periwinkle</name>
    <name type="synonym">Vinca rosea</name>
    <dbReference type="NCBI Taxonomy" id="4058"/>
    <lineage>
        <taxon>Eukaryota</taxon>
        <taxon>Viridiplantae</taxon>
        <taxon>Streptophyta</taxon>
        <taxon>Embryophyta</taxon>
        <taxon>Tracheophyta</taxon>
        <taxon>Spermatophyta</taxon>
        <taxon>Magnoliopsida</taxon>
        <taxon>eudicotyledons</taxon>
        <taxon>Gunneridae</taxon>
        <taxon>Pentapetalae</taxon>
        <taxon>asterids</taxon>
        <taxon>lamiids</taxon>
        <taxon>Gentianales</taxon>
        <taxon>Apocynaceae</taxon>
        <taxon>Rauvolfioideae</taxon>
        <taxon>Vinceae</taxon>
        <taxon>Catharanthinae</taxon>
        <taxon>Catharanthus</taxon>
    </lineage>
</organism>
<protein>
    <submittedName>
        <fullName evidence="1">Uncharacterized protein</fullName>
    </submittedName>
</protein>
<accession>A0ACC0CHA7</accession>
<evidence type="ECO:0000313" key="2">
    <source>
        <dbReference type="Proteomes" id="UP001060085"/>
    </source>
</evidence>
<proteinExistence type="predicted"/>
<sequence>MPFSQSFSFFKPFCFWVVLALILSQNANAESEEQSFGGLGPFLKRNHRETIISTEFGEVSEAKVTDGNESFQLHFITLEPNSLFLPVFLNLDMVFYVHTGSGRVSYQDENEMKHRRLSRGDVFRLKTGTLFSMQSSLDSERQKLRIIAIFENSEHEFNEPASSTPYSSISNLLLGFDKEVLQAAFKVPEEVIEEILSGTKPPPIVHGLQQQKKDTMWGIMENEIMKDVYNILDLSNKHKKSKLFNIFDGKPDFENCKGWSTTVNKKKYGVLKGSKFGVFMVNLTTGAMMGPHWNPMATEIAVVLQGKGMIRVVCSSFSNETICRNRRFRVGEGDVFVVPRFHPMAQMSFNNETFVFMGFSTSIKKNHPQFFAGKASVLRTLDKHIVATSFGVNDTTSERLLAQQDDSVILDCTSCAEEEWMRLEEEIKKEKQREKEREEEARKKEEERRREEEEQRRREEEEARKKQEEEAERKREEEEERRREQEEKEAQERAEEEARKKREEEEAKRRREEEEERERQEQQQREQEEREAREREREQEEEAERERERQEQQQREQEEREASERAREQEAEREREAEAEAQRRSEEEERERQEQQQQQEEAEREREAEAEAEAQRKKEEERERQEQQQREQEQEREEEQAREAEREREEEAAREAEREREEEAAREAEEAAHGQGGSEGGGKGWQPEGGQGERTPEEKGGEGWARDFVLPSI</sequence>
<keyword evidence="2" id="KW-1185">Reference proteome</keyword>